<reference evidence="1 2" key="1">
    <citation type="journal article" date="2020" name="Nature">
        <title>Bacterial chemolithoautotrophy via manganese oxidation.</title>
        <authorList>
            <person name="Yu H."/>
            <person name="Leadbetter J.R."/>
        </authorList>
    </citation>
    <scope>NUCLEOTIDE SEQUENCE [LARGE SCALE GENOMIC DNA]</scope>
    <source>
        <strain evidence="1 2">Mn-1</strain>
    </source>
</reference>
<dbReference type="Pfam" id="PF06262">
    <property type="entry name" value="Zincin_1"/>
    <property type="match status" value="1"/>
</dbReference>
<accession>A0A7X6DTZ2</accession>
<dbReference type="InterPro" id="IPR010428">
    <property type="entry name" value="Zincin_1"/>
</dbReference>
<dbReference type="Proteomes" id="UP000534783">
    <property type="component" value="Unassembled WGS sequence"/>
</dbReference>
<proteinExistence type="predicted"/>
<keyword evidence="2" id="KW-1185">Reference proteome</keyword>
<dbReference type="AlphaFoldDB" id="A0A7X6DTZ2"/>
<dbReference type="CDD" id="cd12952">
    <property type="entry name" value="MMP_ACEL2062"/>
    <property type="match status" value="1"/>
</dbReference>
<name>A0A7X6DTZ2_9BACT</name>
<dbReference type="InterPro" id="IPR038555">
    <property type="entry name" value="Zincin_1_sf"/>
</dbReference>
<protein>
    <submittedName>
        <fullName evidence="1">Metallopeptidase family protein</fullName>
    </submittedName>
</protein>
<dbReference type="Gene3D" id="3.30.2010.20">
    <property type="match status" value="1"/>
</dbReference>
<dbReference type="SUPFAM" id="SSF55486">
    <property type="entry name" value="Metalloproteases ('zincins'), catalytic domain"/>
    <property type="match status" value="1"/>
</dbReference>
<evidence type="ECO:0000313" key="1">
    <source>
        <dbReference type="EMBL" id="NKE73351.1"/>
    </source>
</evidence>
<evidence type="ECO:0000313" key="2">
    <source>
        <dbReference type="Proteomes" id="UP000534783"/>
    </source>
</evidence>
<gene>
    <name evidence="1" type="ORF">MNODULE_21560</name>
</gene>
<organism evidence="1 2">
    <name type="scientific">Candidatus Manganitrophus noduliformans</name>
    <dbReference type="NCBI Taxonomy" id="2606439"/>
    <lineage>
        <taxon>Bacteria</taxon>
        <taxon>Pseudomonadati</taxon>
        <taxon>Nitrospirota</taxon>
        <taxon>Nitrospiria</taxon>
        <taxon>Candidatus Troglogloeales</taxon>
        <taxon>Candidatus Manganitrophaceae</taxon>
        <taxon>Candidatus Manganitrophus</taxon>
    </lineage>
</organism>
<dbReference type="EMBL" id="VTOW01000006">
    <property type="protein sequence ID" value="NKE73351.1"/>
    <property type="molecule type" value="Genomic_DNA"/>
</dbReference>
<comment type="caution">
    <text evidence="1">The sequence shown here is derived from an EMBL/GenBank/DDBJ whole genome shotgun (WGS) entry which is preliminary data.</text>
</comment>
<sequence>MEDLVTKKSFEGLVRKAIDRIPSEFQAAMKNIAILIEDWPGPEAEDLIDDDPEGALYGFYQGIPLPERTVDDSGMLPDIIYLYRKPLEEDFPDPEELIREIEITLVHEIAHYFGFDEEILARYGYD</sequence>